<protein>
    <submittedName>
        <fullName evidence="2">Uncharacterized protein</fullName>
    </submittedName>
</protein>
<comment type="caution">
    <text evidence="2">The sequence shown here is derived from an EMBL/GenBank/DDBJ whole genome shotgun (WGS) entry which is preliminary data.</text>
</comment>
<keyword evidence="3" id="KW-1185">Reference proteome</keyword>
<evidence type="ECO:0000313" key="2">
    <source>
        <dbReference type="EMBL" id="KAJ6976758.1"/>
    </source>
</evidence>
<evidence type="ECO:0000313" key="3">
    <source>
        <dbReference type="Proteomes" id="UP001164929"/>
    </source>
</evidence>
<name>A0AAD6M0N2_9ROSI</name>
<proteinExistence type="inferred from homology"/>
<comment type="similarity">
    <text evidence="1">Belongs to the thaumatin family.</text>
</comment>
<dbReference type="InterPro" id="IPR037176">
    <property type="entry name" value="Osmotin/thaumatin-like_sf"/>
</dbReference>
<dbReference type="SUPFAM" id="SSF49870">
    <property type="entry name" value="Osmotin, thaumatin-like protein"/>
    <property type="match status" value="1"/>
</dbReference>
<sequence length="66" mass="7429">MPRNYFSCETGDCGSGNISCQAHRPTYPVTLLISFDIKQNVVSDVEPVWLCSCGCILIKTWFVVVW</sequence>
<organism evidence="2 3">
    <name type="scientific">Populus alba x Populus x berolinensis</name>
    <dbReference type="NCBI Taxonomy" id="444605"/>
    <lineage>
        <taxon>Eukaryota</taxon>
        <taxon>Viridiplantae</taxon>
        <taxon>Streptophyta</taxon>
        <taxon>Embryophyta</taxon>
        <taxon>Tracheophyta</taxon>
        <taxon>Spermatophyta</taxon>
        <taxon>Magnoliopsida</taxon>
        <taxon>eudicotyledons</taxon>
        <taxon>Gunneridae</taxon>
        <taxon>Pentapetalae</taxon>
        <taxon>rosids</taxon>
        <taxon>fabids</taxon>
        <taxon>Malpighiales</taxon>
        <taxon>Salicaceae</taxon>
        <taxon>Saliceae</taxon>
        <taxon>Populus</taxon>
    </lineage>
</organism>
<dbReference type="AlphaFoldDB" id="A0AAD6M0N2"/>
<gene>
    <name evidence="2" type="ORF">NC653_028812</name>
</gene>
<reference evidence="2" key="1">
    <citation type="journal article" date="2023" name="Mol. Ecol. Resour.">
        <title>Chromosome-level genome assembly of a triploid poplar Populus alba 'Berolinensis'.</title>
        <authorList>
            <person name="Chen S."/>
            <person name="Yu Y."/>
            <person name="Wang X."/>
            <person name="Wang S."/>
            <person name="Zhang T."/>
            <person name="Zhou Y."/>
            <person name="He R."/>
            <person name="Meng N."/>
            <person name="Wang Y."/>
            <person name="Liu W."/>
            <person name="Liu Z."/>
            <person name="Liu J."/>
            <person name="Guo Q."/>
            <person name="Huang H."/>
            <person name="Sederoff R.R."/>
            <person name="Wang G."/>
            <person name="Qu G."/>
            <person name="Chen S."/>
        </authorList>
    </citation>
    <scope>NUCLEOTIDE SEQUENCE</scope>
    <source>
        <strain evidence="2">SC-2020</strain>
    </source>
</reference>
<accession>A0AAD6M0N2</accession>
<dbReference type="EMBL" id="JAQIZT010000012">
    <property type="protein sequence ID" value="KAJ6976758.1"/>
    <property type="molecule type" value="Genomic_DNA"/>
</dbReference>
<dbReference type="Proteomes" id="UP001164929">
    <property type="component" value="Chromosome 12"/>
</dbReference>
<evidence type="ECO:0000256" key="1">
    <source>
        <dbReference type="ARBA" id="ARBA00010607"/>
    </source>
</evidence>